<keyword evidence="2" id="KW-0812">Transmembrane</keyword>
<dbReference type="EMBL" id="QHLY01000012">
    <property type="protein sequence ID" value="PXA67298.1"/>
    <property type="molecule type" value="Genomic_DNA"/>
</dbReference>
<keyword evidence="2" id="KW-1133">Transmembrane helix</keyword>
<evidence type="ECO:0000313" key="4">
    <source>
        <dbReference type="EMBL" id="PXA67298.1"/>
    </source>
</evidence>
<evidence type="ECO:0000313" key="5">
    <source>
        <dbReference type="Proteomes" id="UP000246722"/>
    </source>
</evidence>
<keyword evidence="2" id="KW-0472">Membrane</keyword>
<keyword evidence="5" id="KW-1185">Reference proteome</keyword>
<feature type="transmembrane region" description="Helical" evidence="2">
    <location>
        <begin position="148"/>
        <end position="166"/>
    </location>
</feature>
<gene>
    <name evidence="4" type="ORF">CTB96_11145</name>
</gene>
<dbReference type="InterPro" id="IPR007168">
    <property type="entry name" value="Phageshock_PspC_N"/>
</dbReference>
<feature type="compositionally biased region" description="Low complexity" evidence="1">
    <location>
        <begin position="252"/>
        <end position="262"/>
    </location>
</feature>
<feature type="transmembrane region" description="Helical" evidence="2">
    <location>
        <begin position="388"/>
        <end position="411"/>
    </location>
</feature>
<dbReference type="OrthoDB" id="7359894at2"/>
<feature type="transmembrane region" description="Helical" evidence="2">
    <location>
        <begin position="61"/>
        <end position="88"/>
    </location>
</feature>
<feature type="transmembrane region" description="Helical" evidence="2">
    <location>
        <begin position="418"/>
        <end position="438"/>
    </location>
</feature>
<feature type="compositionally biased region" description="Low complexity" evidence="1">
    <location>
        <begin position="1"/>
        <end position="18"/>
    </location>
</feature>
<sequence>MTDAPSTSSPGTPYGSTGQPKPAGGAQFFDWVRGLGFVRGQDRWLAGVCGALAARTGLDPLIVRGIAVVIAILGGPIFFLYAVGWALIPDERGRSLVEQAVHQVFEPAMIAVGVLLFFTFIPWMQGIWWQGPPEVWGMPGWLEVLLRTSWAIGLTVGIVLLVVYIAKRVPSPRTRPGQPGGGYPNGYPNGGYPNGGAPYGSAPSGNAPSGSAPHDATPAATDSAPMPAEGSTPTSTFVPPIPPVPEPPAPSSPAGAAGFAATPPQPSLWDDLTTRGANWQTRSNGQSGSAPYGTAPYGTAPYGAAPYGAAPSGSAPYASSRFDSTPYGSNPYASTPKSASASTFDPQIYRELHRRKHLGAGFISVVAGLALSTGAVAASFVADGAWSNTAYLVGAAAALAVIAVGIIVAGIRGKEGGWLNFFSIVLASTLVWTAFIPAGTDFVTFGDPTWEYDTSDPTGFAMIAGAPVIDLTAIDSTPSATDRTVDIWLAFGDVELVLPDNRTVLVEASNLAGSIDYDTTEAPDVDRRGVLVHDSRVVTEGTGTGVTTVRVWNGFGEVTINQPAEPALR</sequence>
<organism evidence="4 5">
    <name type="scientific">Cryobacterium arcticum</name>
    <dbReference type="NCBI Taxonomy" id="670052"/>
    <lineage>
        <taxon>Bacteria</taxon>
        <taxon>Bacillati</taxon>
        <taxon>Actinomycetota</taxon>
        <taxon>Actinomycetes</taxon>
        <taxon>Micrococcales</taxon>
        <taxon>Microbacteriaceae</taxon>
        <taxon>Cryobacterium</taxon>
    </lineage>
</organism>
<accession>A0A317ZN22</accession>
<reference evidence="4 5" key="1">
    <citation type="submission" date="2018-05" db="EMBL/GenBank/DDBJ databases">
        <title>Genetic diversity of glacier-inhabiting Cryobacterium bacteria in China and description of Cryobacterium mengkeensis sp. nov. and Arthrobacter glacialis sp. nov.</title>
        <authorList>
            <person name="Liu Q."/>
            <person name="Xin Y.-H."/>
        </authorList>
    </citation>
    <scope>NUCLEOTIDE SEQUENCE [LARGE SCALE GENOMIC DNA]</scope>
    <source>
        <strain evidence="4 5">SK-1</strain>
    </source>
</reference>
<protein>
    <recommendedName>
        <fullName evidence="3">Phage shock protein PspC N-terminal domain-containing protein</fullName>
    </recommendedName>
</protein>
<feature type="transmembrane region" description="Helical" evidence="2">
    <location>
        <begin position="108"/>
        <end position="128"/>
    </location>
</feature>
<feature type="compositionally biased region" description="Low complexity" evidence="1">
    <location>
        <begin position="199"/>
        <end position="213"/>
    </location>
</feature>
<feature type="compositionally biased region" description="Pro residues" evidence="1">
    <location>
        <begin position="239"/>
        <end position="251"/>
    </location>
</feature>
<feature type="region of interest" description="Disordered" evidence="1">
    <location>
        <begin position="1"/>
        <end position="21"/>
    </location>
</feature>
<feature type="domain" description="Phage shock protein PspC N-terminal" evidence="3">
    <location>
        <begin position="39"/>
        <end position="91"/>
    </location>
</feature>
<feature type="transmembrane region" description="Helical" evidence="2">
    <location>
        <begin position="358"/>
        <end position="382"/>
    </location>
</feature>
<evidence type="ECO:0000259" key="3">
    <source>
        <dbReference type="Pfam" id="PF04024"/>
    </source>
</evidence>
<dbReference type="Proteomes" id="UP000246722">
    <property type="component" value="Unassembled WGS sequence"/>
</dbReference>
<dbReference type="RefSeq" id="WP_110126983.1">
    <property type="nucleotide sequence ID" value="NZ_QHLY01000012.1"/>
</dbReference>
<feature type="compositionally biased region" description="Gly residues" evidence="1">
    <location>
        <begin position="178"/>
        <end position="198"/>
    </location>
</feature>
<evidence type="ECO:0000256" key="1">
    <source>
        <dbReference type="SAM" id="MobiDB-lite"/>
    </source>
</evidence>
<feature type="region of interest" description="Disordered" evidence="1">
    <location>
        <begin position="173"/>
        <end position="272"/>
    </location>
</feature>
<dbReference type="AlphaFoldDB" id="A0A317ZN22"/>
<name>A0A317ZN22_9MICO</name>
<proteinExistence type="predicted"/>
<evidence type="ECO:0000256" key="2">
    <source>
        <dbReference type="SAM" id="Phobius"/>
    </source>
</evidence>
<comment type="caution">
    <text evidence="4">The sequence shown here is derived from an EMBL/GenBank/DDBJ whole genome shotgun (WGS) entry which is preliminary data.</text>
</comment>
<dbReference type="Pfam" id="PF04024">
    <property type="entry name" value="PspC"/>
    <property type="match status" value="1"/>
</dbReference>